<dbReference type="NCBIfam" id="NF033768">
    <property type="entry name" value="myxo_SS_tail"/>
    <property type="match status" value="1"/>
</dbReference>
<dbReference type="RefSeq" id="WP_252083688.1">
    <property type="nucleotide sequence ID" value="NZ_CP092418.1"/>
</dbReference>
<dbReference type="InterPro" id="IPR049806">
    <property type="entry name" value="MasK-like_C"/>
</dbReference>
<organism evidence="3 4">
    <name type="scientific">Microbulbifer variabilis</name>
    <dbReference type="NCBI Taxonomy" id="266805"/>
    <lineage>
        <taxon>Bacteria</taxon>
        <taxon>Pseudomonadati</taxon>
        <taxon>Pseudomonadota</taxon>
        <taxon>Gammaproteobacteria</taxon>
        <taxon>Cellvibrionales</taxon>
        <taxon>Microbulbiferaceae</taxon>
        <taxon>Microbulbifer</taxon>
    </lineage>
</organism>
<feature type="region of interest" description="Disordered" evidence="1">
    <location>
        <begin position="72"/>
        <end position="139"/>
    </location>
</feature>
<keyword evidence="4" id="KW-1185">Reference proteome</keyword>
<evidence type="ECO:0000313" key="3">
    <source>
        <dbReference type="EMBL" id="USD21290.1"/>
    </source>
</evidence>
<dbReference type="Gene3D" id="3.30.1150.10">
    <property type="match status" value="1"/>
</dbReference>
<sequence length="334" mass="36494">MSTATSRYAPWQLQETLLPWSASNQEDQRFIKFLRAGLIVFAVCGSIVTFAPVPELTREQAERVPPQLAKVILEKKELPKPKPKPKAKPKPEEKKPDAEKPKEKPEPKKVEKEKPKPAPKPEPSKVETPPVATIQKAREKAASSGINALADDLLDMRESFDTGEVTRGQLSAGNATAAQTQRNMISDKSKTSSGGVRAESISTDTGGVSLAGRQTTRVEQAQAKGSAKQAARRVRGEKLARTDNAIRGIMEANKAAINAIYDRALRRDPTLQGKITVQLVIEANGTISSIKLIESELNNPALERKLLARIRMINFGSADVKATTRNYSIDFLPS</sequence>
<keyword evidence="2" id="KW-0812">Transmembrane</keyword>
<name>A0ABY4VBG1_9GAMM</name>
<dbReference type="EMBL" id="CP092418">
    <property type="protein sequence ID" value="USD21290.1"/>
    <property type="molecule type" value="Genomic_DNA"/>
</dbReference>
<dbReference type="Proteomes" id="UP001055658">
    <property type="component" value="Chromosome"/>
</dbReference>
<keyword evidence="2" id="KW-0472">Membrane</keyword>
<feature type="compositionally biased region" description="Polar residues" evidence="1">
    <location>
        <begin position="191"/>
        <end position="208"/>
    </location>
</feature>
<feature type="compositionally biased region" description="Polar residues" evidence="1">
    <location>
        <begin position="168"/>
        <end position="184"/>
    </location>
</feature>
<proteinExistence type="predicted"/>
<evidence type="ECO:0000256" key="2">
    <source>
        <dbReference type="SAM" id="Phobius"/>
    </source>
</evidence>
<feature type="region of interest" description="Disordered" evidence="1">
    <location>
        <begin position="166"/>
        <end position="208"/>
    </location>
</feature>
<feature type="transmembrane region" description="Helical" evidence="2">
    <location>
        <begin position="33"/>
        <end position="53"/>
    </location>
</feature>
<gene>
    <name evidence="3" type="ORF">MJO52_19860</name>
</gene>
<reference evidence="3" key="1">
    <citation type="submission" date="2022-02" db="EMBL/GenBank/DDBJ databases">
        <title>Coral-associated bacteria.</title>
        <authorList>
            <person name="Tang K."/>
            <person name="Wang X."/>
        </authorList>
    </citation>
    <scope>NUCLEOTIDE SEQUENCE</scope>
    <source>
        <strain evidence="3">SCSIO 43006</strain>
    </source>
</reference>
<evidence type="ECO:0000313" key="4">
    <source>
        <dbReference type="Proteomes" id="UP001055658"/>
    </source>
</evidence>
<protein>
    <submittedName>
        <fullName evidence="3">AgmX/PglI C-terminal domain-containing protein</fullName>
    </submittedName>
</protein>
<accession>A0ABY4VBG1</accession>
<feature type="compositionally biased region" description="Basic and acidic residues" evidence="1">
    <location>
        <begin position="89"/>
        <end position="116"/>
    </location>
</feature>
<evidence type="ECO:0000256" key="1">
    <source>
        <dbReference type="SAM" id="MobiDB-lite"/>
    </source>
</evidence>
<keyword evidence="2" id="KW-1133">Transmembrane helix</keyword>